<dbReference type="EMBL" id="BSDY01000006">
    <property type="protein sequence ID" value="GLI56056.1"/>
    <property type="molecule type" value="Genomic_DNA"/>
</dbReference>
<evidence type="ECO:0000313" key="2">
    <source>
        <dbReference type="EMBL" id="GLI56056.1"/>
    </source>
</evidence>
<comment type="caution">
    <text evidence="2">The sequence shown here is derived from an EMBL/GenBank/DDBJ whole genome shotgun (WGS) entry which is preliminary data.</text>
</comment>
<dbReference type="Proteomes" id="UP001144471">
    <property type="component" value="Unassembled WGS sequence"/>
</dbReference>
<accession>A0A9W6LM80</accession>
<dbReference type="AlphaFoldDB" id="A0A9W6LM80"/>
<sequence>MRKKILVVMAIIFSVLAMGATRLENIGIIYEDDFRSVGVSEENIAKAKDIILEANRRHQILMLERKQLELEVNKYMLEGSEENWDKISNVFDKLGQVEAELMKNKLRSQVEIRNYISEEEYLRARGAAVKRLEASQNTASEGVNISDKK</sequence>
<organism evidence="2 3">
    <name type="scientific">Propionigenium maris DSM 9537</name>
    <dbReference type="NCBI Taxonomy" id="1123000"/>
    <lineage>
        <taxon>Bacteria</taxon>
        <taxon>Fusobacteriati</taxon>
        <taxon>Fusobacteriota</taxon>
        <taxon>Fusobacteriia</taxon>
        <taxon>Fusobacteriales</taxon>
        <taxon>Fusobacteriaceae</taxon>
        <taxon>Propionigenium</taxon>
    </lineage>
</organism>
<keyword evidence="1" id="KW-0175">Coiled coil</keyword>
<evidence type="ECO:0000256" key="1">
    <source>
        <dbReference type="SAM" id="Coils"/>
    </source>
</evidence>
<keyword evidence="3" id="KW-1185">Reference proteome</keyword>
<gene>
    <name evidence="2" type="ORF">PM10SUCC1_15700</name>
</gene>
<reference evidence="2" key="1">
    <citation type="submission" date="2022-12" db="EMBL/GenBank/DDBJ databases">
        <title>Reference genome sequencing for broad-spectrum identification of bacterial and archaeal isolates by mass spectrometry.</title>
        <authorList>
            <person name="Sekiguchi Y."/>
            <person name="Tourlousse D.M."/>
        </authorList>
    </citation>
    <scope>NUCLEOTIDE SEQUENCE</scope>
    <source>
        <strain evidence="2">10succ1</strain>
    </source>
</reference>
<evidence type="ECO:0000313" key="3">
    <source>
        <dbReference type="Proteomes" id="UP001144471"/>
    </source>
</evidence>
<protein>
    <submittedName>
        <fullName evidence="2">Uncharacterized protein</fullName>
    </submittedName>
</protein>
<proteinExistence type="predicted"/>
<feature type="coiled-coil region" evidence="1">
    <location>
        <begin position="51"/>
        <end position="78"/>
    </location>
</feature>
<name>A0A9W6LM80_9FUSO</name>
<dbReference type="RefSeq" id="WP_281834940.1">
    <property type="nucleotide sequence ID" value="NZ_BSDY01000006.1"/>
</dbReference>